<feature type="domain" description="G-protein coupled receptors family 1 profile" evidence="10">
    <location>
        <begin position="35"/>
        <end position="287"/>
    </location>
</feature>
<gene>
    <name evidence="11" type="ORF">pdam_00000043</name>
</gene>
<dbReference type="GO" id="GO:0004930">
    <property type="term" value="F:G protein-coupled receptor activity"/>
    <property type="evidence" value="ECO:0007669"/>
    <property type="project" value="UniProtKB-KW"/>
</dbReference>
<keyword evidence="7 8" id="KW-0807">Transducer</keyword>
<evidence type="ECO:0000256" key="1">
    <source>
        <dbReference type="ARBA" id="ARBA00004141"/>
    </source>
</evidence>
<comment type="subcellular location">
    <subcellularLocation>
        <location evidence="1">Membrane</location>
        <topology evidence="1">Multi-pass membrane protein</topology>
    </subcellularLocation>
</comment>
<dbReference type="OMA" id="CHYLRRI"/>
<keyword evidence="5 9" id="KW-0472">Membrane</keyword>
<evidence type="ECO:0000256" key="8">
    <source>
        <dbReference type="RuleBase" id="RU000688"/>
    </source>
</evidence>
<evidence type="ECO:0000256" key="7">
    <source>
        <dbReference type="ARBA" id="ARBA00023224"/>
    </source>
</evidence>
<evidence type="ECO:0000313" key="11">
    <source>
        <dbReference type="EMBL" id="RMX58128.1"/>
    </source>
</evidence>
<evidence type="ECO:0000256" key="4">
    <source>
        <dbReference type="ARBA" id="ARBA00023040"/>
    </source>
</evidence>
<sequence>MANNTEEAKTGASFSSIDYVQLVIYPVILLFGSIGNILVMLVIWNKKRHRKINDYFILNLAIGDFWMVTISTSVDFYLKFREFPFGDLLCKGVWPLMTMCLFASVFTLTCMAIERWHTIVKPLAPRLTVTKVLWVLLFTWIAGLGCVSPLTVVAHQRGRSCTETWPSFAMRQAYTVAVVSLQYALPLFIITIAYARIGIFLKRRTRLKISDSSKRSAVVLRRQANNAKINKNLRTIVTLFAIFMLPKQVLWLWLDFGKGGDFEHFGDALIFSEFMLYIHSSTNPVVYGTILQEYRSGICHYLRRIFPFLRSSCTNSIQVHPELKLESNNNSNSMTLTNRKLFHQPESVKEIA</sequence>
<organism evidence="11 12">
    <name type="scientific">Pocillopora damicornis</name>
    <name type="common">Cauliflower coral</name>
    <name type="synonym">Millepora damicornis</name>
    <dbReference type="NCBI Taxonomy" id="46731"/>
    <lineage>
        <taxon>Eukaryota</taxon>
        <taxon>Metazoa</taxon>
        <taxon>Cnidaria</taxon>
        <taxon>Anthozoa</taxon>
        <taxon>Hexacorallia</taxon>
        <taxon>Scleractinia</taxon>
        <taxon>Astrocoeniina</taxon>
        <taxon>Pocilloporidae</taxon>
        <taxon>Pocillopora</taxon>
    </lineage>
</organism>
<dbReference type="PROSITE" id="PS00237">
    <property type="entry name" value="G_PROTEIN_RECEP_F1_1"/>
    <property type="match status" value="1"/>
</dbReference>
<dbReference type="InterPro" id="IPR017452">
    <property type="entry name" value="GPCR_Rhodpsn_7TM"/>
</dbReference>
<feature type="transmembrane region" description="Helical" evidence="9">
    <location>
        <begin position="23"/>
        <end position="44"/>
    </location>
</feature>
<feature type="transmembrane region" description="Helical" evidence="9">
    <location>
        <begin position="174"/>
        <end position="197"/>
    </location>
</feature>
<evidence type="ECO:0000259" key="10">
    <source>
        <dbReference type="PROSITE" id="PS50262"/>
    </source>
</evidence>
<dbReference type="STRING" id="46731.A0A3M6UXT5"/>
<comment type="caution">
    <text evidence="11">The sequence shown here is derived from an EMBL/GenBank/DDBJ whole genome shotgun (WGS) entry which is preliminary data.</text>
</comment>
<keyword evidence="4 8" id="KW-0297">G-protein coupled receptor</keyword>
<evidence type="ECO:0000256" key="6">
    <source>
        <dbReference type="ARBA" id="ARBA00023170"/>
    </source>
</evidence>
<feature type="transmembrane region" description="Helical" evidence="9">
    <location>
        <begin position="236"/>
        <end position="254"/>
    </location>
</feature>
<reference evidence="11 12" key="1">
    <citation type="journal article" date="2018" name="Sci. Rep.">
        <title>Comparative analysis of the Pocillopora damicornis genome highlights role of immune system in coral evolution.</title>
        <authorList>
            <person name="Cunning R."/>
            <person name="Bay R.A."/>
            <person name="Gillette P."/>
            <person name="Baker A.C."/>
            <person name="Traylor-Knowles N."/>
        </authorList>
    </citation>
    <scope>NUCLEOTIDE SEQUENCE [LARGE SCALE GENOMIC DNA]</scope>
    <source>
        <strain evidence="11">RSMAS</strain>
        <tissue evidence="11">Whole animal</tissue>
    </source>
</reference>
<name>A0A3M6UXT5_POCDA</name>
<feature type="transmembrane region" description="Helical" evidence="9">
    <location>
        <begin position="133"/>
        <end position="154"/>
    </location>
</feature>
<comment type="similarity">
    <text evidence="8">Belongs to the G-protein coupled receptor 1 family.</text>
</comment>
<evidence type="ECO:0000256" key="3">
    <source>
        <dbReference type="ARBA" id="ARBA00022989"/>
    </source>
</evidence>
<dbReference type="PROSITE" id="PS50262">
    <property type="entry name" value="G_PROTEIN_RECEP_F1_2"/>
    <property type="match status" value="1"/>
</dbReference>
<dbReference type="PANTHER" id="PTHR45695:SF9">
    <property type="entry name" value="LEUCOKININ RECEPTOR"/>
    <property type="match status" value="1"/>
</dbReference>
<keyword evidence="6 8" id="KW-0675">Receptor</keyword>
<dbReference type="PRINTS" id="PR00237">
    <property type="entry name" value="GPCRRHODOPSN"/>
</dbReference>
<protein>
    <recommendedName>
        <fullName evidence="10">G-protein coupled receptors family 1 profile domain-containing protein</fullName>
    </recommendedName>
</protein>
<feature type="transmembrane region" description="Helical" evidence="9">
    <location>
        <begin position="274"/>
        <end position="294"/>
    </location>
</feature>
<feature type="transmembrane region" description="Helical" evidence="9">
    <location>
        <begin position="94"/>
        <end position="113"/>
    </location>
</feature>
<evidence type="ECO:0000313" key="12">
    <source>
        <dbReference type="Proteomes" id="UP000275408"/>
    </source>
</evidence>
<dbReference type="Proteomes" id="UP000275408">
    <property type="component" value="Unassembled WGS sequence"/>
</dbReference>
<accession>A0A3M6UXT5</accession>
<dbReference type="PANTHER" id="PTHR45695">
    <property type="entry name" value="LEUCOKININ RECEPTOR-RELATED"/>
    <property type="match status" value="1"/>
</dbReference>
<keyword evidence="2 8" id="KW-0812">Transmembrane</keyword>
<dbReference type="SUPFAM" id="SSF81321">
    <property type="entry name" value="Family A G protein-coupled receptor-like"/>
    <property type="match status" value="1"/>
</dbReference>
<dbReference type="CDD" id="cd00637">
    <property type="entry name" value="7tm_classA_rhodopsin-like"/>
    <property type="match status" value="1"/>
</dbReference>
<dbReference type="EMBL" id="RCHS01000537">
    <property type="protein sequence ID" value="RMX58128.1"/>
    <property type="molecule type" value="Genomic_DNA"/>
</dbReference>
<keyword evidence="3 9" id="KW-1133">Transmembrane helix</keyword>
<evidence type="ECO:0000256" key="2">
    <source>
        <dbReference type="ARBA" id="ARBA00022692"/>
    </source>
</evidence>
<evidence type="ECO:0000256" key="9">
    <source>
        <dbReference type="SAM" id="Phobius"/>
    </source>
</evidence>
<dbReference type="OrthoDB" id="9046662at2759"/>
<dbReference type="InterPro" id="IPR000276">
    <property type="entry name" value="GPCR_Rhodpsn"/>
</dbReference>
<dbReference type="AlphaFoldDB" id="A0A3M6UXT5"/>
<dbReference type="GO" id="GO:0005886">
    <property type="term" value="C:plasma membrane"/>
    <property type="evidence" value="ECO:0007669"/>
    <property type="project" value="TreeGrafter"/>
</dbReference>
<evidence type="ECO:0000256" key="5">
    <source>
        <dbReference type="ARBA" id="ARBA00023136"/>
    </source>
</evidence>
<dbReference type="Gene3D" id="1.20.1070.10">
    <property type="entry name" value="Rhodopsin 7-helix transmembrane proteins"/>
    <property type="match status" value="1"/>
</dbReference>
<feature type="transmembrane region" description="Helical" evidence="9">
    <location>
        <begin position="56"/>
        <end position="74"/>
    </location>
</feature>
<dbReference type="Pfam" id="PF00001">
    <property type="entry name" value="7tm_1"/>
    <property type="match status" value="1"/>
</dbReference>
<keyword evidence="12" id="KW-1185">Reference proteome</keyword>
<proteinExistence type="inferred from homology"/>